<name>U3P372_LEIXC</name>
<proteinExistence type="predicted"/>
<dbReference type="Proteomes" id="UP000016743">
    <property type="component" value="Chromosome"/>
</dbReference>
<evidence type="ECO:0000313" key="4">
    <source>
        <dbReference type="Proteomes" id="UP000016743"/>
    </source>
</evidence>
<dbReference type="SUPFAM" id="SSF53474">
    <property type="entry name" value="alpha/beta-Hydrolases"/>
    <property type="match status" value="1"/>
</dbReference>
<organism evidence="3 4">
    <name type="scientific">Leifsonia xyli subsp. cynodontis DSM 46306</name>
    <dbReference type="NCBI Taxonomy" id="1389489"/>
    <lineage>
        <taxon>Bacteria</taxon>
        <taxon>Bacillati</taxon>
        <taxon>Actinomycetota</taxon>
        <taxon>Actinomycetes</taxon>
        <taxon>Micrococcales</taxon>
        <taxon>Microbacteriaceae</taxon>
        <taxon>Leifsonia</taxon>
    </lineage>
</organism>
<evidence type="ECO:0000256" key="1">
    <source>
        <dbReference type="SAM" id="Phobius"/>
    </source>
</evidence>
<keyword evidence="1" id="KW-0472">Membrane</keyword>
<dbReference type="Pfam" id="PF12697">
    <property type="entry name" value="Abhydrolase_6"/>
    <property type="match status" value="1"/>
</dbReference>
<dbReference type="EMBL" id="CP006734">
    <property type="protein sequence ID" value="AGW40770.1"/>
    <property type="molecule type" value="Genomic_DNA"/>
</dbReference>
<dbReference type="GO" id="GO:0003824">
    <property type="term" value="F:catalytic activity"/>
    <property type="evidence" value="ECO:0007669"/>
    <property type="project" value="UniProtKB-ARBA"/>
</dbReference>
<protein>
    <recommendedName>
        <fullName evidence="2">AB hydrolase-1 domain-containing protein</fullName>
    </recommendedName>
</protein>
<accession>U3P372</accession>
<feature type="transmembrane region" description="Helical" evidence="1">
    <location>
        <begin position="284"/>
        <end position="304"/>
    </location>
</feature>
<evidence type="ECO:0000313" key="3">
    <source>
        <dbReference type="EMBL" id="AGW40770.1"/>
    </source>
</evidence>
<dbReference type="KEGG" id="lxy:O159_05810"/>
<keyword evidence="4" id="KW-1185">Reference proteome</keyword>
<dbReference type="PATRIC" id="fig|1389489.3.peg.564"/>
<dbReference type="AlphaFoldDB" id="U3P372"/>
<dbReference type="InterPro" id="IPR000073">
    <property type="entry name" value="AB_hydrolase_1"/>
</dbReference>
<sequence>MRACVSKAGGLSREGTLRIAECLSAVTVLTSVAEYLANSDDRRRGGLNAWATLREEQRRILPSVLFRLVDVVSGRGVSLALTLFRGAASAAVLSGRVSGRAGGALQLGSAIAQMLLGPRTRRGSDGSDQAVMQTTLAVGAARAIGTPRAADIALSHLALQSTLAYQASGWAKLPNPDWESGKALTGVMRTRAYGDRGIWRMLHAHPGLARMLSRGMLGFECAFALVLLRCAPVTWLFTLIAAGFHVAVGATMGLGRFVTAFPAMLIAVPYVFGSRRRSAQDRSVPLLLAGTIAAGVTAGAVSAGRHERRWRDEQSLLERRLTAAGTTISFSERRSSGPGEVCFVLFPGLGSLHHDLTRWASLLSSGGRVIVLADALGGQSLSAGGIETALRGLCDFVSALPGRVVLVGHSLGACIAGSIAARVPESVSELIRVDPTDPAVVDTDPRTNPTLRAMHLLPATLLLSGGLLFTRPGWIAGLPGPAGSRSWDAQRTPSWWRRAAALWRLILEDWAANGVPGLVDATGIDIWSQLVSAQLPADESPENGRVRLVVRGCDHHTILSSREHAETVAALILEHLEAPA</sequence>
<dbReference type="HOGENOM" id="CLU_480527_0_0_11"/>
<keyword evidence="1" id="KW-1133">Transmembrane helix</keyword>
<keyword evidence="1" id="KW-0812">Transmembrane</keyword>
<feature type="transmembrane region" description="Helical" evidence="1">
    <location>
        <begin position="221"/>
        <end position="248"/>
    </location>
</feature>
<dbReference type="InterPro" id="IPR029058">
    <property type="entry name" value="AB_hydrolase_fold"/>
</dbReference>
<dbReference type="Gene3D" id="3.40.50.1820">
    <property type="entry name" value="alpha/beta hydrolase"/>
    <property type="match status" value="1"/>
</dbReference>
<feature type="transmembrane region" description="Helical" evidence="1">
    <location>
        <begin position="254"/>
        <end position="272"/>
    </location>
</feature>
<feature type="domain" description="AB hydrolase-1" evidence="2">
    <location>
        <begin position="343"/>
        <end position="570"/>
    </location>
</feature>
<evidence type="ECO:0000259" key="2">
    <source>
        <dbReference type="Pfam" id="PF12697"/>
    </source>
</evidence>
<gene>
    <name evidence="3" type="ORF">O159_05810</name>
</gene>
<dbReference type="STRING" id="1389489.O159_05810"/>
<dbReference type="eggNOG" id="COG0400">
    <property type="taxonomic scope" value="Bacteria"/>
</dbReference>
<reference evidence="3 4" key="1">
    <citation type="journal article" date="2013" name="Genome Announc.">
        <title>Complete Genome Sequence of Leifsonia xyli subsp. cynodontis Strain DSM46306, a Gram-Positive Bacterial Pathogen of Grasses.</title>
        <authorList>
            <person name="Monteiro-Vitorello C.B."/>
            <person name="Zerillo M.M."/>
            <person name="Van Sluys M.A."/>
            <person name="Camargo L.E."/>
            <person name="Kitajima J.P."/>
        </authorList>
    </citation>
    <scope>NUCLEOTIDE SEQUENCE [LARGE SCALE GENOMIC DNA]</scope>
    <source>
        <strain evidence="3 4">DSM 46306</strain>
    </source>
</reference>